<feature type="binding site" evidence="12">
    <location>
        <position position="509"/>
    </location>
    <ligand>
        <name>Zn(2+)</name>
        <dbReference type="ChEBI" id="CHEBI:29105"/>
        <label>1</label>
    </ligand>
</feature>
<dbReference type="PROSITE" id="PS51194">
    <property type="entry name" value="HELICASE_CTER"/>
    <property type="match status" value="1"/>
</dbReference>
<dbReference type="GO" id="GO:0005524">
    <property type="term" value="F:ATP binding"/>
    <property type="evidence" value="ECO:0007669"/>
    <property type="project" value="UniProtKB-UniRule"/>
</dbReference>
<comment type="catalytic activity">
    <reaction evidence="11 12">
        <text>ATP + H2O = ADP + phosphate + H(+)</text>
        <dbReference type="Rhea" id="RHEA:13065"/>
        <dbReference type="ChEBI" id="CHEBI:15377"/>
        <dbReference type="ChEBI" id="CHEBI:15378"/>
        <dbReference type="ChEBI" id="CHEBI:30616"/>
        <dbReference type="ChEBI" id="CHEBI:43474"/>
        <dbReference type="ChEBI" id="CHEBI:456216"/>
        <dbReference type="EC" id="5.6.2.4"/>
    </reaction>
</comment>
<dbReference type="GO" id="GO:0008270">
    <property type="term" value="F:zinc ion binding"/>
    <property type="evidence" value="ECO:0007669"/>
    <property type="project" value="UniProtKB-UniRule"/>
</dbReference>
<dbReference type="STRING" id="81408.B4119_1123"/>
<protein>
    <recommendedName>
        <fullName evidence="12">Replication restart protein PriA</fullName>
    </recommendedName>
    <alternativeName>
        <fullName evidence="12">ATP-dependent DNA helicase PriA</fullName>
        <ecNumber evidence="12">5.6.2.4</ecNumber>
    </alternativeName>
    <alternativeName>
        <fullName evidence="12">DNA 3'-5' helicase PriA</fullName>
    </alternativeName>
</protein>
<keyword evidence="3 12" id="KW-0479">Metal-binding</keyword>
<feature type="binding site" evidence="12">
    <location>
        <position position="518"/>
    </location>
    <ligand>
        <name>Zn(2+)</name>
        <dbReference type="ChEBI" id="CHEBI:29105"/>
        <label>2</label>
    </ligand>
</feature>
<dbReference type="GO" id="GO:0006302">
    <property type="term" value="P:double-strand break repair"/>
    <property type="evidence" value="ECO:0007669"/>
    <property type="project" value="InterPro"/>
</dbReference>
<evidence type="ECO:0000313" key="16">
    <source>
        <dbReference type="Proteomes" id="UP000075455"/>
    </source>
</evidence>
<dbReference type="Pfam" id="PF18319">
    <property type="entry name" value="Zn_ribbon_PriA"/>
    <property type="match status" value="1"/>
</dbReference>
<gene>
    <name evidence="12" type="primary">priA</name>
    <name evidence="15" type="ORF">B4119_1123</name>
</gene>
<evidence type="ECO:0000256" key="7">
    <source>
        <dbReference type="ARBA" id="ARBA00022833"/>
    </source>
</evidence>
<dbReference type="NCBIfam" id="NF004066">
    <property type="entry name" value="PRK05580.1-3"/>
    <property type="match status" value="1"/>
</dbReference>
<sequence length="804" mass="91612">MKIASVIVDVPSRQTDRPFDYIIPEQWEDILKPGMRVTVPFGPRRLQGFVVGIKSQSEVERLKPIEAVLDVTPVLNEELLELGKYLTETTLCFAISAYQAMLPAAMKAKYEKEIHLIREEYRPLLPQEIQALFAGRSAIAWKEVEQAKLWRTVQKAIQQGYLEVVYQIKEKAGKKVVKHIQLALPPQQIRQAIEAMPARAVKQKQVLTFLLSKNEAVPMPELIEQTSASYASVKSLVEKGLVVEKEIEVYRDPYEHRTFAKTKPLPLTVEQEKALSAIVKRVRANEHRVFLLYGVTGSGKTEVYMQAMEEVLRQGKEAIVLVPEISLTPQMVERFKGRFGSQVAVLHSGLSVGEKYDEWRKIHRKEVRLVVGARSAIFAPFENLGMIIIDEEHEASYKQEENPRYHARDVAIYRARLHGCPVVLGSATPSLETFARAKKGVYELLTLPKRISDNGMPDVHIVDMREELRSGNRSMFSRMLFEKLKERLHKGEQSVLFLNRRGYSTFVMCRDCGHVIRCPHCDISLTYHRAGQRLKCHYCGHEEPIMYRCPSCGSEHIRFFGTGTQKVEEELTKLLPEARVIRMDVDTTSRKGAHEQLLSKFGEGKADILLGTQMIAKGLDFPNVTLVGVLAADTMLHLPDFRASEKTFQLLTQVSGRAGRHELPGEVVIQSYTPEHYSIALAAKHDYDAFYQREMMLRKMYGYPPFYYLTLITVSHQEITKAAAVTEKIAAYLRAQLSKEAIILGPVASPIARLHDRYRYQCMIKYKREANMTSALKTIIDRYQHDAAQGDLSITIDTNPYMMM</sequence>
<reference evidence="15 16" key="1">
    <citation type="submission" date="2016-01" db="EMBL/GenBank/DDBJ databases">
        <title>Draft Genome Sequences of Seven Thermophilic Sporeformers Isolated from Foods.</title>
        <authorList>
            <person name="Berendsen E.M."/>
            <person name="Wells-Bennik M.H."/>
            <person name="Krawcyk A.O."/>
            <person name="De Jong A."/>
            <person name="Holsappel S."/>
            <person name="Eijlander R.T."/>
            <person name="Kuipers O.P."/>
        </authorList>
    </citation>
    <scope>NUCLEOTIDE SEQUENCE [LARGE SCALE GENOMIC DNA]</scope>
    <source>
        <strain evidence="15 16">B4119</strain>
    </source>
</reference>
<dbReference type="PANTHER" id="PTHR30580">
    <property type="entry name" value="PRIMOSOMAL PROTEIN N"/>
    <property type="match status" value="1"/>
</dbReference>
<evidence type="ECO:0000256" key="4">
    <source>
        <dbReference type="ARBA" id="ARBA00022741"/>
    </source>
</evidence>
<evidence type="ECO:0000256" key="6">
    <source>
        <dbReference type="ARBA" id="ARBA00022806"/>
    </source>
</evidence>
<dbReference type="Pfam" id="PF17764">
    <property type="entry name" value="PriA_3primeBD"/>
    <property type="match status" value="1"/>
</dbReference>
<keyword evidence="8 12" id="KW-0067">ATP-binding</keyword>
<comment type="catalytic activity">
    <reaction evidence="12">
        <text>Couples ATP hydrolysis with the unwinding of duplex DNA by translocating in the 3'-5' direction.</text>
        <dbReference type="EC" id="5.6.2.4"/>
    </reaction>
</comment>
<dbReference type="InterPro" id="IPR027417">
    <property type="entry name" value="P-loop_NTPase"/>
</dbReference>
<dbReference type="GO" id="GO:0043138">
    <property type="term" value="F:3'-5' DNA helicase activity"/>
    <property type="evidence" value="ECO:0007669"/>
    <property type="project" value="UniProtKB-EC"/>
</dbReference>
<dbReference type="InterPro" id="IPR011545">
    <property type="entry name" value="DEAD/DEAH_box_helicase_dom"/>
</dbReference>
<dbReference type="PATRIC" id="fig|81408.3.peg.1602"/>
<evidence type="ECO:0000256" key="9">
    <source>
        <dbReference type="ARBA" id="ARBA00023125"/>
    </source>
</evidence>
<dbReference type="RefSeq" id="WP_061580219.1">
    <property type="nucleotide sequence ID" value="NZ_LQYS01000120.1"/>
</dbReference>
<evidence type="ECO:0000256" key="5">
    <source>
        <dbReference type="ARBA" id="ARBA00022801"/>
    </source>
</evidence>
<dbReference type="SUPFAM" id="SSF52540">
    <property type="entry name" value="P-loop containing nucleoside triphosphate hydrolases"/>
    <property type="match status" value="2"/>
</dbReference>
<dbReference type="InterPro" id="IPR040498">
    <property type="entry name" value="PriA_CRR"/>
</dbReference>
<feature type="binding site" evidence="12">
    <location>
        <position position="536"/>
    </location>
    <ligand>
        <name>Zn(2+)</name>
        <dbReference type="ChEBI" id="CHEBI:29105"/>
        <label>2</label>
    </ligand>
</feature>
<dbReference type="Gene3D" id="3.40.50.300">
    <property type="entry name" value="P-loop containing nucleotide triphosphate hydrolases"/>
    <property type="match status" value="2"/>
</dbReference>
<dbReference type="InterPro" id="IPR014001">
    <property type="entry name" value="Helicase_ATP-bd"/>
</dbReference>
<comment type="similarity">
    <text evidence="12">Belongs to the helicase family. PriA subfamily.</text>
</comment>
<evidence type="ECO:0000259" key="13">
    <source>
        <dbReference type="PROSITE" id="PS51192"/>
    </source>
</evidence>
<comment type="subunit">
    <text evidence="12">Component of the replication restart primosome.</text>
</comment>
<feature type="binding site" evidence="12">
    <location>
        <position position="521"/>
    </location>
    <ligand>
        <name>Zn(2+)</name>
        <dbReference type="ChEBI" id="CHEBI:29105"/>
        <label>2</label>
    </ligand>
</feature>
<dbReference type="GO" id="GO:0006269">
    <property type="term" value="P:DNA replication, synthesis of primer"/>
    <property type="evidence" value="ECO:0007669"/>
    <property type="project" value="UniProtKB-KW"/>
</dbReference>
<evidence type="ECO:0000256" key="10">
    <source>
        <dbReference type="ARBA" id="ARBA00023235"/>
    </source>
</evidence>
<dbReference type="GO" id="GO:0006270">
    <property type="term" value="P:DNA replication initiation"/>
    <property type="evidence" value="ECO:0007669"/>
    <property type="project" value="TreeGrafter"/>
</dbReference>
<dbReference type="InterPro" id="IPR001650">
    <property type="entry name" value="Helicase_C-like"/>
</dbReference>
<dbReference type="GO" id="GO:0003677">
    <property type="term" value="F:DNA binding"/>
    <property type="evidence" value="ECO:0007669"/>
    <property type="project" value="UniProtKB-UniRule"/>
</dbReference>
<dbReference type="Pfam" id="PF00271">
    <property type="entry name" value="Helicase_C"/>
    <property type="match status" value="1"/>
</dbReference>
<dbReference type="EC" id="5.6.2.4" evidence="12"/>
<evidence type="ECO:0000256" key="3">
    <source>
        <dbReference type="ARBA" id="ARBA00022723"/>
    </source>
</evidence>
<feature type="domain" description="Helicase C-terminal" evidence="14">
    <location>
        <begin position="541"/>
        <end position="701"/>
    </location>
</feature>
<dbReference type="GO" id="GO:0016887">
    <property type="term" value="F:ATP hydrolysis activity"/>
    <property type="evidence" value="ECO:0007669"/>
    <property type="project" value="RHEA"/>
</dbReference>
<dbReference type="SMART" id="SM00487">
    <property type="entry name" value="DEXDc"/>
    <property type="match status" value="1"/>
</dbReference>
<dbReference type="eggNOG" id="COG1198">
    <property type="taxonomic scope" value="Bacteria"/>
</dbReference>
<evidence type="ECO:0000313" key="15">
    <source>
        <dbReference type="EMBL" id="KYD07211.1"/>
    </source>
</evidence>
<evidence type="ECO:0000256" key="12">
    <source>
        <dbReference type="HAMAP-Rule" id="MF_00983"/>
    </source>
</evidence>
<keyword evidence="4 12" id="KW-0547">Nucleotide-binding</keyword>
<accession>A0A150L4G7</accession>
<name>A0A150L4G7_9BACL</name>
<dbReference type="Gene3D" id="3.40.1440.60">
    <property type="entry name" value="PriA, 3(prime) DNA-binding domain"/>
    <property type="match status" value="1"/>
</dbReference>
<comment type="caution">
    <text evidence="15">The sequence shown here is derived from an EMBL/GenBank/DDBJ whole genome shotgun (WGS) entry which is preliminary data.</text>
</comment>
<dbReference type="Pfam" id="PF18074">
    <property type="entry name" value="PriA_C"/>
    <property type="match status" value="1"/>
</dbReference>
<dbReference type="Pfam" id="PF00270">
    <property type="entry name" value="DEAD"/>
    <property type="match status" value="1"/>
</dbReference>
<keyword evidence="6 12" id="KW-0347">Helicase</keyword>
<keyword evidence="7 12" id="KW-0862">Zinc</keyword>
<proteinExistence type="inferred from homology"/>
<dbReference type="Proteomes" id="UP000075455">
    <property type="component" value="Unassembled WGS sequence"/>
</dbReference>
<dbReference type="CDD" id="cd18804">
    <property type="entry name" value="SF2_C_priA"/>
    <property type="match status" value="1"/>
</dbReference>
<dbReference type="InterPro" id="IPR005259">
    <property type="entry name" value="PriA"/>
</dbReference>
<keyword evidence="5 12" id="KW-0378">Hydrolase</keyword>
<feature type="binding site" evidence="12">
    <location>
        <position position="539"/>
    </location>
    <ligand>
        <name>Zn(2+)</name>
        <dbReference type="ChEBI" id="CHEBI:29105"/>
        <label>2</label>
    </ligand>
</feature>
<dbReference type="CDD" id="cd17929">
    <property type="entry name" value="DEXHc_priA"/>
    <property type="match status" value="1"/>
</dbReference>
<dbReference type="PANTHER" id="PTHR30580:SF0">
    <property type="entry name" value="PRIMOSOMAL PROTEIN N"/>
    <property type="match status" value="1"/>
</dbReference>
<keyword evidence="10 12" id="KW-0413">Isomerase</keyword>
<organism evidence="15 16">
    <name type="scientific">Saccharococcus caldoxylosilyticus</name>
    <dbReference type="NCBI Taxonomy" id="81408"/>
    <lineage>
        <taxon>Bacteria</taxon>
        <taxon>Bacillati</taxon>
        <taxon>Bacillota</taxon>
        <taxon>Bacilli</taxon>
        <taxon>Bacillales</taxon>
        <taxon>Anoxybacillaceae</taxon>
        <taxon>Saccharococcus</taxon>
    </lineage>
</organism>
<dbReference type="GO" id="GO:1990077">
    <property type="term" value="C:primosome complex"/>
    <property type="evidence" value="ECO:0007669"/>
    <property type="project" value="UniProtKB-UniRule"/>
</dbReference>
<evidence type="ECO:0000256" key="8">
    <source>
        <dbReference type="ARBA" id="ARBA00022840"/>
    </source>
</evidence>
<dbReference type="PROSITE" id="PS51192">
    <property type="entry name" value="HELICASE_ATP_BIND_1"/>
    <property type="match status" value="1"/>
</dbReference>
<dbReference type="NCBIfam" id="TIGR00595">
    <property type="entry name" value="priA"/>
    <property type="match status" value="1"/>
</dbReference>
<evidence type="ECO:0000256" key="1">
    <source>
        <dbReference type="ARBA" id="ARBA00022515"/>
    </source>
</evidence>
<feature type="domain" description="Helicase ATP-binding" evidence="13">
    <location>
        <begin position="281"/>
        <end position="447"/>
    </location>
</feature>
<comment type="cofactor">
    <cofactor evidence="12">
        <name>Zn(2+)</name>
        <dbReference type="ChEBI" id="CHEBI:29105"/>
    </cofactor>
    <text evidence="12">Binds 2 zinc ions per subunit.</text>
</comment>
<dbReference type="FunFam" id="3.40.50.300:FF:000489">
    <property type="entry name" value="Primosome assembly protein PriA"/>
    <property type="match status" value="1"/>
</dbReference>
<dbReference type="SMART" id="SM00490">
    <property type="entry name" value="HELICc"/>
    <property type="match status" value="1"/>
</dbReference>
<dbReference type="InterPro" id="IPR041222">
    <property type="entry name" value="PriA_3primeBD"/>
</dbReference>
<keyword evidence="9 12" id="KW-0238">DNA-binding</keyword>
<evidence type="ECO:0000256" key="11">
    <source>
        <dbReference type="ARBA" id="ARBA00048988"/>
    </source>
</evidence>
<dbReference type="InterPro" id="IPR042115">
    <property type="entry name" value="PriA_3primeBD_sf"/>
</dbReference>
<evidence type="ECO:0000256" key="2">
    <source>
        <dbReference type="ARBA" id="ARBA00022705"/>
    </source>
</evidence>
<keyword evidence="2 12" id="KW-0235">DNA replication</keyword>
<dbReference type="HAMAP" id="MF_00983">
    <property type="entry name" value="PriA"/>
    <property type="match status" value="1"/>
</dbReference>
<feature type="binding site" evidence="12">
    <location>
        <position position="552"/>
    </location>
    <ligand>
        <name>Zn(2+)</name>
        <dbReference type="ChEBI" id="CHEBI:29105"/>
        <label>1</label>
    </ligand>
</feature>
<dbReference type="GO" id="GO:0006310">
    <property type="term" value="P:DNA recombination"/>
    <property type="evidence" value="ECO:0007669"/>
    <property type="project" value="InterPro"/>
</dbReference>
<dbReference type="AlphaFoldDB" id="A0A150L4G7"/>
<keyword evidence="1 12" id="KW-0639">Primosome</keyword>
<dbReference type="FunFam" id="3.40.1440.60:FF:000001">
    <property type="entry name" value="Primosomal protein N"/>
    <property type="match status" value="1"/>
</dbReference>
<feature type="binding site" evidence="12">
    <location>
        <position position="512"/>
    </location>
    <ligand>
        <name>Zn(2+)</name>
        <dbReference type="ChEBI" id="CHEBI:29105"/>
        <label>1</label>
    </ligand>
</feature>
<comment type="function">
    <text evidence="12">Initiates the restart of stalled replication forks, which reloads the replicative helicase on sites other than the origin of replication. Recognizes and binds to abandoned replication forks and remodels them to uncover a helicase loading site. Promotes assembly of the primosome at these replication forks.</text>
</comment>
<evidence type="ECO:0000259" key="14">
    <source>
        <dbReference type="PROSITE" id="PS51194"/>
    </source>
</evidence>
<feature type="binding site" evidence="12">
    <location>
        <position position="549"/>
    </location>
    <ligand>
        <name>Zn(2+)</name>
        <dbReference type="ChEBI" id="CHEBI:29105"/>
        <label>1</label>
    </ligand>
</feature>
<dbReference type="EMBL" id="LQYS01000120">
    <property type="protein sequence ID" value="KYD07211.1"/>
    <property type="molecule type" value="Genomic_DNA"/>
</dbReference>
<dbReference type="InterPro" id="IPR041236">
    <property type="entry name" value="PriA_C"/>
</dbReference>